<evidence type="ECO:0000256" key="1">
    <source>
        <dbReference type="SAM" id="MobiDB-lite"/>
    </source>
</evidence>
<feature type="signal peptide" evidence="2">
    <location>
        <begin position="1"/>
        <end position="25"/>
    </location>
</feature>
<feature type="chain" id="PRO_5032831548" evidence="2">
    <location>
        <begin position="26"/>
        <end position="159"/>
    </location>
</feature>
<dbReference type="RefSeq" id="WP_195693667.1">
    <property type="nucleotide sequence ID" value="NZ_CP064760.1"/>
</dbReference>
<dbReference type="PROSITE" id="PS51257">
    <property type="entry name" value="PROKAR_LIPOPROTEIN"/>
    <property type="match status" value="1"/>
</dbReference>
<reference evidence="3 4" key="1">
    <citation type="submission" date="2020-11" db="EMBL/GenBank/DDBJ databases">
        <title>Amino acid is mineralized and recycled by bacteria in oceanic microbiome.</title>
        <authorList>
            <person name="Zheng L.Y."/>
        </authorList>
    </citation>
    <scope>NUCLEOTIDE SEQUENCE [LARGE SCALE GENOMIC DNA]</scope>
    <source>
        <strain evidence="3 4">A32-1</strain>
    </source>
</reference>
<name>A0A7S8MYN3_9MICO</name>
<gene>
    <name evidence="3" type="ORF">IT882_06580</name>
</gene>
<organism evidence="3 4">
    <name type="scientific">Microbacterium schleiferi</name>
    <dbReference type="NCBI Taxonomy" id="69362"/>
    <lineage>
        <taxon>Bacteria</taxon>
        <taxon>Bacillati</taxon>
        <taxon>Actinomycetota</taxon>
        <taxon>Actinomycetes</taxon>
        <taxon>Micrococcales</taxon>
        <taxon>Microbacteriaceae</taxon>
        <taxon>Microbacterium</taxon>
    </lineage>
</organism>
<dbReference type="KEGG" id="msf:IT882_06580"/>
<keyword evidence="2" id="KW-0732">Signal</keyword>
<sequence>MHRPAFVTTTMILAGILLTGCGASADPSAPVENATNSDATSADQNSGAAENAVEQDERSGSSVEVVAYPEGWPSDVPVPACDLVVARTYNSGFPASGGAAALEYACDDVEAEGAALLDVLRAQYTTTVDGGTSGIFENDQWNFQVGYDDEKITYGLVAK</sequence>
<accession>A0A7S8MYN3</accession>
<keyword evidence="4" id="KW-1185">Reference proteome</keyword>
<evidence type="ECO:0000256" key="2">
    <source>
        <dbReference type="SAM" id="SignalP"/>
    </source>
</evidence>
<protein>
    <submittedName>
        <fullName evidence="3">Uncharacterized protein</fullName>
    </submittedName>
</protein>
<evidence type="ECO:0000313" key="4">
    <source>
        <dbReference type="Proteomes" id="UP000594480"/>
    </source>
</evidence>
<dbReference type="Proteomes" id="UP000594480">
    <property type="component" value="Chromosome"/>
</dbReference>
<dbReference type="AlphaFoldDB" id="A0A7S8MYN3"/>
<feature type="compositionally biased region" description="Polar residues" evidence="1">
    <location>
        <begin position="33"/>
        <end position="48"/>
    </location>
</feature>
<feature type="region of interest" description="Disordered" evidence="1">
    <location>
        <begin position="28"/>
        <end position="63"/>
    </location>
</feature>
<evidence type="ECO:0000313" key="3">
    <source>
        <dbReference type="EMBL" id="QPE05652.1"/>
    </source>
</evidence>
<proteinExistence type="predicted"/>
<dbReference type="EMBL" id="CP064760">
    <property type="protein sequence ID" value="QPE05652.1"/>
    <property type="molecule type" value="Genomic_DNA"/>
</dbReference>